<dbReference type="SUPFAM" id="SSF52540">
    <property type="entry name" value="P-loop containing nucleoside triphosphate hydrolases"/>
    <property type="match status" value="1"/>
</dbReference>
<protein>
    <submittedName>
        <fullName evidence="2">ATP-binding protein</fullName>
    </submittedName>
</protein>
<dbReference type="PANTHER" id="PTHR30121">
    <property type="entry name" value="UNCHARACTERIZED PROTEIN YJGR-RELATED"/>
    <property type="match status" value="1"/>
</dbReference>
<dbReference type="EMBL" id="JBHSXN010000004">
    <property type="protein sequence ID" value="MFC6954951.1"/>
    <property type="molecule type" value="Genomic_DNA"/>
</dbReference>
<dbReference type="InterPro" id="IPR002789">
    <property type="entry name" value="HerA_central"/>
</dbReference>
<feature type="domain" description="Helicase HerA central" evidence="1">
    <location>
        <begin position="388"/>
        <end position="537"/>
    </location>
</feature>
<dbReference type="RefSeq" id="WP_336351889.1">
    <property type="nucleotide sequence ID" value="NZ_JAZAQL010000004.1"/>
</dbReference>
<evidence type="ECO:0000313" key="2">
    <source>
        <dbReference type="EMBL" id="MFC6954951.1"/>
    </source>
</evidence>
<dbReference type="InterPro" id="IPR051162">
    <property type="entry name" value="T4SS_component"/>
</dbReference>
<reference evidence="2 3" key="1">
    <citation type="journal article" date="2019" name="Int. J. Syst. Evol. Microbiol.">
        <title>The Global Catalogue of Microorganisms (GCM) 10K type strain sequencing project: providing services to taxonomists for standard genome sequencing and annotation.</title>
        <authorList>
            <consortium name="The Broad Institute Genomics Platform"/>
            <consortium name="The Broad Institute Genome Sequencing Center for Infectious Disease"/>
            <person name="Wu L."/>
            <person name="Ma J."/>
        </authorList>
    </citation>
    <scope>NUCLEOTIDE SEQUENCE [LARGE SCALE GENOMIC DNA]</scope>
    <source>
        <strain evidence="2 3">GX26</strain>
    </source>
</reference>
<dbReference type="InterPro" id="IPR027417">
    <property type="entry name" value="P-loop_NTPase"/>
</dbReference>
<evidence type="ECO:0000259" key="1">
    <source>
        <dbReference type="Pfam" id="PF01935"/>
    </source>
</evidence>
<gene>
    <name evidence="2" type="ORF">ACFQGB_18965</name>
</gene>
<dbReference type="Proteomes" id="UP001596395">
    <property type="component" value="Unassembled WGS sequence"/>
</dbReference>
<dbReference type="AlphaFoldDB" id="A0ABD5VIQ2"/>
<dbReference type="PANTHER" id="PTHR30121:SF6">
    <property type="entry name" value="SLR6007 PROTEIN"/>
    <property type="match status" value="1"/>
</dbReference>
<comment type="caution">
    <text evidence="2">The sequence shown here is derived from an EMBL/GenBank/DDBJ whole genome shotgun (WGS) entry which is preliminary data.</text>
</comment>
<keyword evidence="2" id="KW-0547">Nucleotide-binding</keyword>
<evidence type="ECO:0000313" key="3">
    <source>
        <dbReference type="Proteomes" id="UP001596395"/>
    </source>
</evidence>
<accession>A0ABD5VIQ2</accession>
<proteinExistence type="predicted"/>
<dbReference type="Pfam" id="PF01935">
    <property type="entry name" value="DUF87"/>
    <property type="match status" value="1"/>
</dbReference>
<keyword evidence="2" id="KW-0067">ATP-binding</keyword>
<organism evidence="2 3">
    <name type="scientific">Halorubellus litoreus</name>
    <dbReference type="NCBI Taxonomy" id="755308"/>
    <lineage>
        <taxon>Archaea</taxon>
        <taxon>Methanobacteriati</taxon>
        <taxon>Methanobacteriota</taxon>
        <taxon>Stenosarchaea group</taxon>
        <taxon>Halobacteria</taxon>
        <taxon>Halobacteriales</taxon>
        <taxon>Halorubellaceae</taxon>
        <taxon>Halorubellus</taxon>
    </lineage>
</organism>
<dbReference type="Gene3D" id="3.40.50.300">
    <property type="entry name" value="P-loop containing nucleotide triphosphate hydrolases"/>
    <property type="match status" value="2"/>
</dbReference>
<keyword evidence="3" id="KW-1185">Reference proteome</keyword>
<sequence length="1058" mass="110772">MPGPNVTTEHVKYVERAFLDDAGTANLAGGPTLGPDAGSLQLWRVRSIPDHDWDGRANPLEGIASVLTGLAGTGHGLGLAVVGEPTGVSVYLASWPAITEATAGQGGRPVPLDDLLAGAYPGIELDAVESSTLASSLDPLTAGAVVTGSPATPLEFGADRAPGRDLDADTGAGLDRLIRSLGSDTWAYVLCASPVSGEGVEGLSDRTLNELRSVQNSVQRAEGETPIASAYQQVLDGVREKLAAGRASGAWHTVGYLLAADPVTRDRACAVATGAFGGVDSRPDPIRTIPTPDAASLAAGFAIPAAPGPDAPGTFEYPYRYPTVLCSAEVAAMLHLPTRETSGFHVRPQPQFDVTPHGSDPDAPGVSLGTILDEGRPTDHEYEVPIADLNRHGLVVGTTGSGKTNTVFHVLRQLADRDVPFLVVEPAKTEYRRLLDSELGDDLQVFTLGDETTAPFRINPFEIRPGVSVSSHIDHLTALFNATFVMYAPMPYILERAIHEVYEDRGWDLVTGTNRRGHHPNAQPTITDLYEKIDPVVDSLGYDQEITQDVSAALKTRLDNLRIGSKGLLLDTHTSVPIEDLLGQPTVLELDAVGNDDEKAFLMGLVLFSLYEHYQSSGAMDAAGASLNHVTVVEEAHRLLSASSSGGPESSNKAGQAVESFTNLLAEIRAYGEGALVVDQTPAKLAPSVVKNTNLKVVHRLLADDDRRLLGGSMGASAEQTRWLGLSGVGEAAVFSGADDNPILVDVPFRKVDTGVDAAAADTTDSVEDASLEARIRARSERTRAAHPAKYEAYPWIAADGTTVRRLRREVRPVVEAAAVRDALARTVHATSESLQSVDASASALLDAVAGELSTARVDDLAVPALVVAIETHFESLGESVDAPYETIQALKASFATLLADAIADDARIDASQLAGTTPGGGGDDASSTAAVTPAGFAETYASVVAVDSCPCMAYEAVDGGCRYSVDAQRLVADGVGDDLTDALAASSDGLWKRVSGVVGDATGRFLPADASATARWRGARCVAVQAAAEVETIDAALEAKLVDGIESVLAPESDDTQ</sequence>
<dbReference type="GO" id="GO:0005524">
    <property type="term" value="F:ATP binding"/>
    <property type="evidence" value="ECO:0007669"/>
    <property type="project" value="UniProtKB-KW"/>
</dbReference>
<name>A0ABD5VIQ2_9EURY</name>